<reference evidence="2" key="1">
    <citation type="submission" date="2023-08" db="EMBL/GenBank/DDBJ databases">
        <authorList>
            <person name="Chen Y."/>
            <person name="Shah S."/>
            <person name="Dougan E. K."/>
            <person name="Thang M."/>
            <person name="Chan C."/>
        </authorList>
    </citation>
    <scope>NUCLEOTIDE SEQUENCE</scope>
</reference>
<gene>
    <name evidence="2" type="ORF">EVOR1521_LOCUS2007</name>
</gene>
<evidence type="ECO:0000313" key="2">
    <source>
        <dbReference type="EMBL" id="CAJ1371767.1"/>
    </source>
</evidence>
<sequence length="130" mass="14492">MAAILSKADFPDFHRSIRSSLPVYRDSALKGWMICTAEDAMEDSDDEYDWTFCEVEDDERPTFAEVVRRLGSTARERARPLCPKDASKDGEGEDTDTSSHEDDHELRGKMRASMASTCSTASEGGEMSEV</sequence>
<proteinExistence type="predicted"/>
<feature type="compositionally biased region" description="Basic and acidic residues" evidence="1">
    <location>
        <begin position="97"/>
        <end position="108"/>
    </location>
</feature>
<name>A0AA36HNJ4_9DINO</name>
<accession>A0AA36HNJ4</accession>
<feature type="region of interest" description="Disordered" evidence="1">
    <location>
        <begin position="74"/>
        <end position="130"/>
    </location>
</feature>
<dbReference type="AlphaFoldDB" id="A0AA36HNJ4"/>
<evidence type="ECO:0000313" key="3">
    <source>
        <dbReference type="Proteomes" id="UP001178507"/>
    </source>
</evidence>
<protein>
    <submittedName>
        <fullName evidence="2">Uncharacterized protein</fullName>
    </submittedName>
</protein>
<evidence type="ECO:0000256" key="1">
    <source>
        <dbReference type="SAM" id="MobiDB-lite"/>
    </source>
</evidence>
<dbReference type="Proteomes" id="UP001178507">
    <property type="component" value="Unassembled WGS sequence"/>
</dbReference>
<dbReference type="EMBL" id="CAUJNA010000096">
    <property type="protein sequence ID" value="CAJ1371767.1"/>
    <property type="molecule type" value="Genomic_DNA"/>
</dbReference>
<comment type="caution">
    <text evidence="2">The sequence shown here is derived from an EMBL/GenBank/DDBJ whole genome shotgun (WGS) entry which is preliminary data.</text>
</comment>
<keyword evidence="3" id="KW-1185">Reference proteome</keyword>
<organism evidence="2 3">
    <name type="scientific">Effrenium voratum</name>
    <dbReference type="NCBI Taxonomy" id="2562239"/>
    <lineage>
        <taxon>Eukaryota</taxon>
        <taxon>Sar</taxon>
        <taxon>Alveolata</taxon>
        <taxon>Dinophyceae</taxon>
        <taxon>Suessiales</taxon>
        <taxon>Symbiodiniaceae</taxon>
        <taxon>Effrenium</taxon>
    </lineage>
</organism>